<dbReference type="PRINTS" id="PR00259">
    <property type="entry name" value="TMFOUR"/>
</dbReference>
<gene>
    <name evidence="15" type="primary">TSPAN10</name>
</gene>
<dbReference type="AlphaFoldDB" id="A0A2K6GTH1"/>
<dbReference type="GO" id="GO:0019899">
    <property type="term" value="F:enzyme binding"/>
    <property type="evidence" value="ECO:0007669"/>
    <property type="project" value="UniProtKB-ARBA"/>
</dbReference>
<keyword evidence="5 14" id="KW-1133">Transmembrane helix</keyword>
<evidence type="ECO:0000313" key="16">
    <source>
        <dbReference type="Proteomes" id="UP000233160"/>
    </source>
</evidence>
<dbReference type="Pfam" id="PF00335">
    <property type="entry name" value="Tetraspanin"/>
    <property type="match status" value="1"/>
</dbReference>
<evidence type="ECO:0000256" key="14">
    <source>
        <dbReference type="SAM" id="Phobius"/>
    </source>
</evidence>
<evidence type="ECO:0000256" key="4">
    <source>
        <dbReference type="ARBA" id="ARBA00022692"/>
    </source>
</evidence>
<keyword evidence="16" id="KW-1185">Reference proteome</keyword>
<dbReference type="STRING" id="379532.ENSPCOP00000029507"/>
<sequence>LPLPASRMEEGERSPLLPQDTTGQKPPLSVSSPPLPSHPDPAPREGQAGAWGCSCYPPVTKDGAWTGDPAPPLPAGSSCIKYLIFLSNFLFSLLGLLALAAGLWGLAVKGSLGSGWGRPLPADPMLGLVLGGLAVSAVSLAGCVGALCENSCLLRCFCGSILAFLVLQAMAAALAAALWGPLQDGLEHALRVAITHYQDDLDLGFLLDQVQLGLQCCGVVSYQDWQQNLYFNCSSPGVQACSLPASCCIDPREDGASINDQCGFGALGLDAAAAGRLVYLEGCGAPLRQWLRGQIPAVGTSVIVATGVQGAELLLATWLIRALAVRRWAASRPT</sequence>
<comment type="subcellular location">
    <subcellularLocation>
        <location evidence="1">Cell membrane</location>
        <topology evidence="1">Multi-pass membrane protein</topology>
    </subcellularLocation>
</comment>
<dbReference type="Proteomes" id="UP000233160">
    <property type="component" value="Unassembled WGS sequence"/>
</dbReference>
<keyword evidence="6 14" id="KW-0472">Membrane</keyword>
<accession>A0A2K6GTH1</accession>
<evidence type="ECO:0000256" key="7">
    <source>
        <dbReference type="ARBA" id="ARBA00023157"/>
    </source>
</evidence>
<keyword evidence="3" id="KW-1003">Cell membrane</keyword>
<feature type="transmembrane region" description="Helical" evidence="14">
    <location>
        <begin position="160"/>
        <end position="182"/>
    </location>
</feature>
<evidence type="ECO:0000256" key="11">
    <source>
        <dbReference type="ARBA" id="ARBA00073330"/>
    </source>
</evidence>
<evidence type="ECO:0000256" key="1">
    <source>
        <dbReference type="ARBA" id="ARBA00004651"/>
    </source>
</evidence>
<dbReference type="Gene3D" id="1.10.1450.10">
    <property type="entry name" value="Tetraspanin"/>
    <property type="match status" value="1"/>
</dbReference>
<dbReference type="FunFam" id="1.10.1450.10:FF:000033">
    <property type="entry name" value="Tetraspanin"/>
    <property type="match status" value="1"/>
</dbReference>
<dbReference type="GeneTree" id="ENSGT00940000160874"/>
<protein>
    <recommendedName>
        <fullName evidence="11">Tetraspanin-10</fullName>
    </recommendedName>
    <alternativeName>
        <fullName evidence="12">Oculospanin</fullName>
    </alternativeName>
</protein>
<dbReference type="CDD" id="cd03167">
    <property type="entry name" value="oculospanin_like_LEL"/>
    <property type="match status" value="1"/>
</dbReference>
<evidence type="ECO:0000256" key="6">
    <source>
        <dbReference type="ARBA" id="ARBA00023136"/>
    </source>
</evidence>
<dbReference type="PANTHER" id="PTHR19282:SF550">
    <property type="entry name" value="TETRASPANIN-10"/>
    <property type="match status" value="1"/>
</dbReference>
<reference evidence="15" key="1">
    <citation type="submission" date="2025-08" db="UniProtKB">
        <authorList>
            <consortium name="Ensembl"/>
        </authorList>
    </citation>
    <scope>IDENTIFICATION</scope>
</reference>
<dbReference type="OMA" id="CLDPVPW"/>
<evidence type="ECO:0000256" key="13">
    <source>
        <dbReference type="SAM" id="MobiDB-lite"/>
    </source>
</evidence>
<comment type="function">
    <text evidence="9">Part of TspanC8 subgroup, composed of 6 members that interact with the transmembrane metalloprotease ADAM10. This interaction is required for ADAM10 exit from the endoplasmic reticulum and for enzymatic maturation and trafficking to the cell surface as well as substrate specificity. Different TspanC8/ADAM10 complexes have distinct substrates.</text>
</comment>
<dbReference type="InterPro" id="IPR008952">
    <property type="entry name" value="Tetraspanin_EC2_sf"/>
</dbReference>
<feature type="transmembrane region" description="Helical" evidence="14">
    <location>
        <begin position="126"/>
        <end position="148"/>
    </location>
</feature>
<reference evidence="15" key="2">
    <citation type="submission" date="2025-09" db="UniProtKB">
        <authorList>
            <consortium name="Ensembl"/>
        </authorList>
    </citation>
    <scope>IDENTIFICATION</scope>
</reference>
<evidence type="ECO:0000256" key="10">
    <source>
        <dbReference type="ARBA" id="ARBA00065402"/>
    </source>
</evidence>
<evidence type="ECO:0000256" key="9">
    <source>
        <dbReference type="ARBA" id="ARBA00056995"/>
    </source>
</evidence>
<dbReference type="PROSITE" id="PS00421">
    <property type="entry name" value="TM4_1"/>
    <property type="match status" value="1"/>
</dbReference>
<dbReference type="Ensembl" id="ENSPCOT00000040448.1">
    <property type="protein sequence ID" value="ENSPCOP00000029507.1"/>
    <property type="gene ID" value="ENSPCOG00000027460.1"/>
</dbReference>
<evidence type="ECO:0000256" key="5">
    <source>
        <dbReference type="ARBA" id="ARBA00022989"/>
    </source>
</evidence>
<evidence type="ECO:0000256" key="3">
    <source>
        <dbReference type="ARBA" id="ARBA00022475"/>
    </source>
</evidence>
<dbReference type="InterPro" id="IPR018499">
    <property type="entry name" value="Tetraspanin/Peripherin"/>
</dbReference>
<evidence type="ECO:0000313" key="15">
    <source>
        <dbReference type="Ensembl" id="ENSPCOP00000029507.1"/>
    </source>
</evidence>
<keyword evidence="7" id="KW-1015">Disulfide bond</keyword>
<proteinExistence type="inferred from homology"/>
<dbReference type="GO" id="GO:0005886">
    <property type="term" value="C:plasma membrane"/>
    <property type="evidence" value="ECO:0007669"/>
    <property type="project" value="UniProtKB-SubCell"/>
</dbReference>
<comment type="subunit">
    <text evidence="10">Interacts with ADAM10.</text>
</comment>
<feature type="region of interest" description="Disordered" evidence="13">
    <location>
        <begin position="1"/>
        <end position="46"/>
    </location>
</feature>
<organism evidence="15 16">
    <name type="scientific">Propithecus coquereli</name>
    <name type="common">Coquerel's sifaka</name>
    <name type="synonym">Propithecus verreauxi coquereli</name>
    <dbReference type="NCBI Taxonomy" id="379532"/>
    <lineage>
        <taxon>Eukaryota</taxon>
        <taxon>Metazoa</taxon>
        <taxon>Chordata</taxon>
        <taxon>Craniata</taxon>
        <taxon>Vertebrata</taxon>
        <taxon>Euteleostomi</taxon>
        <taxon>Mammalia</taxon>
        <taxon>Eutheria</taxon>
        <taxon>Euarchontoglires</taxon>
        <taxon>Primates</taxon>
        <taxon>Strepsirrhini</taxon>
        <taxon>Lemuriformes</taxon>
        <taxon>Indriidae</taxon>
        <taxon>Propithecus</taxon>
    </lineage>
</organism>
<evidence type="ECO:0000256" key="12">
    <source>
        <dbReference type="ARBA" id="ARBA00083961"/>
    </source>
</evidence>
<comment type="similarity">
    <text evidence="2">Belongs to the tetraspanin (TM4SF) family.</text>
</comment>
<feature type="transmembrane region" description="Helical" evidence="14">
    <location>
        <begin position="82"/>
        <end position="106"/>
    </location>
</feature>
<evidence type="ECO:0000256" key="8">
    <source>
        <dbReference type="ARBA" id="ARBA00023180"/>
    </source>
</evidence>
<evidence type="ECO:0000256" key="2">
    <source>
        <dbReference type="ARBA" id="ARBA00006840"/>
    </source>
</evidence>
<dbReference type="PANTHER" id="PTHR19282">
    <property type="entry name" value="TETRASPANIN"/>
    <property type="match status" value="1"/>
</dbReference>
<keyword evidence="8" id="KW-0325">Glycoprotein</keyword>
<keyword evidence="4 14" id="KW-0812">Transmembrane</keyword>
<dbReference type="InterPro" id="IPR018503">
    <property type="entry name" value="Tetraspanin_CS"/>
</dbReference>
<name>A0A2K6GTH1_PROCO</name>
<dbReference type="SUPFAM" id="SSF48652">
    <property type="entry name" value="Tetraspanin"/>
    <property type="match status" value="1"/>
</dbReference>